<comment type="caution">
    <text evidence="5">The sequence shown here is derived from an EMBL/GenBank/DDBJ whole genome shotgun (WGS) entry which is preliminary data.</text>
</comment>
<dbReference type="RefSeq" id="XP_022497420.1">
    <property type="nucleotide sequence ID" value="XM_022646562.1"/>
</dbReference>
<evidence type="ECO:0000313" key="6">
    <source>
        <dbReference type="Proteomes" id="UP000185904"/>
    </source>
</evidence>
<dbReference type="InterPro" id="IPR029058">
    <property type="entry name" value="AB_hydrolase_fold"/>
</dbReference>
<dbReference type="GeneID" id="34591689"/>
<accession>A0A178CN32</accession>
<evidence type="ECO:0000256" key="3">
    <source>
        <dbReference type="PROSITE-ProRule" id="PRU10038"/>
    </source>
</evidence>
<comment type="similarity">
    <text evidence="1">Belongs to the 'GDXG' lipolytic enzyme family.</text>
</comment>
<protein>
    <recommendedName>
        <fullName evidence="4">Alpha/beta hydrolase fold-3 domain-containing protein</fullName>
    </recommendedName>
</protein>
<dbReference type="PANTHER" id="PTHR48081:SF30">
    <property type="entry name" value="ACETYL-HYDROLASE LIPR-RELATED"/>
    <property type="match status" value="1"/>
</dbReference>
<dbReference type="OrthoDB" id="2152029at2759"/>
<dbReference type="InterPro" id="IPR033140">
    <property type="entry name" value="Lipase_GDXG_put_SER_AS"/>
</dbReference>
<dbReference type="Proteomes" id="UP000185904">
    <property type="component" value="Unassembled WGS sequence"/>
</dbReference>
<dbReference type="Pfam" id="PF07859">
    <property type="entry name" value="Abhydrolase_3"/>
    <property type="match status" value="1"/>
</dbReference>
<name>A0A178CN32_9EURO</name>
<feature type="active site" evidence="3">
    <location>
        <position position="149"/>
    </location>
</feature>
<evidence type="ECO:0000256" key="2">
    <source>
        <dbReference type="ARBA" id="ARBA00022801"/>
    </source>
</evidence>
<dbReference type="AlphaFoldDB" id="A0A178CN32"/>
<evidence type="ECO:0000259" key="4">
    <source>
        <dbReference type="Pfam" id="PF07859"/>
    </source>
</evidence>
<dbReference type="SUPFAM" id="SSF53474">
    <property type="entry name" value="alpha/beta-Hydrolases"/>
    <property type="match status" value="1"/>
</dbReference>
<dbReference type="InterPro" id="IPR013094">
    <property type="entry name" value="AB_hydrolase_3"/>
</dbReference>
<dbReference type="GO" id="GO:0004806">
    <property type="term" value="F:triacylglycerol lipase activity"/>
    <property type="evidence" value="ECO:0007669"/>
    <property type="project" value="TreeGrafter"/>
</dbReference>
<dbReference type="PANTHER" id="PTHR48081">
    <property type="entry name" value="AB HYDROLASE SUPERFAMILY PROTEIN C4A8.06C"/>
    <property type="match status" value="1"/>
</dbReference>
<evidence type="ECO:0000313" key="5">
    <source>
        <dbReference type="EMBL" id="OAL31228.1"/>
    </source>
</evidence>
<reference evidence="5 6" key="1">
    <citation type="submission" date="2016-03" db="EMBL/GenBank/DDBJ databases">
        <title>The draft genome sequence of Fonsecaea nubica causative agent of cutaneous subcutaneous infection in human host.</title>
        <authorList>
            <person name="Costa F."/>
            <person name="Sybren D.H."/>
            <person name="Raittz R.T."/>
            <person name="Weiss V.A."/>
            <person name="Leao A.C."/>
            <person name="Gomes R."/>
            <person name="De Souza E.M."/>
            <person name="Pedrosa F.O."/>
            <person name="Steffens M.B."/>
            <person name="Bombassaro A."/>
            <person name="Tadra-Sfeir M.Z."/>
            <person name="Moreno L.F."/>
            <person name="Najafzadeh M.J."/>
            <person name="Felipe M.S."/>
            <person name="Teixeira M."/>
            <person name="Sun J."/>
            <person name="Xi L."/>
            <person name="Castro M.A."/>
            <person name="Vicente V.A."/>
        </authorList>
    </citation>
    <scope>NUCLEOTIDE SEQUENCE [LARGE SCALE GENOMIC DNA]</scope>
    <source>
        <strain evidence="5 6">CBS 269.64</strain>
    </source>
</reference>
<keyword evidence="6" id="KW-1185">Reference proteome</keyword>
<feature type="domain" description="Alpha/beta hydrolase fold-3" evidence="4">
    <location>
        <begin position="75"/>
        <end position="274"/>
    </location>
</feature>
<proteinExistence type="inferred from homology"/>
<keyword evidence="2" id="KW-0378">Hydrolase</keyword>
<dbReference type="Gene3D" id="3.40.50.1820">
    <property type="entry name" value="alpha/beta hydrolase"/>
    <property type="match status" value="1"/>
</dbReference>
<evidence type="ECO:0000256" key="1">
    <source>
        <dbReference type="ARBA" id="ARBA00010515"/>
    </source>
</evidence>
<dbReference type="PROSITE" id="PS01174">
    <property type="entry name" value="LIPASE_GDXG_SER"/>
    <property type="match status" value="1"/>
</dbReference>
<dbReference type="InterPro" id="IPR050300">
    <property type="entry name" value="GDXG_lipolytic_enzyme"/>
</dbReference>
<gene>
    <name evidence="5" type="ORF">AYO20_08283</name>
</gene>
<sequence>MPSPQSEAIKIVFGDIGKILSQGNLPLDITRSVVERAHTLASESTDVTYDEVDCPGSETPALWCKPIGASGKHIVLYFHGGGYTSGNPHMYRKLAGHLGKAIGFQVLVTDFRKAPEAPFPAQHEDSTATYQWLLQKGYLPENIVLAGDSAGGNLAITTALRLKKDGKKLPGAVVTFSPWVDMELNGKTFETNSGTDVIITRAASAMAVAAWLQQASPKDPLANPLYADFAGYPPLFISAGTHESLLDDSVRLAEVAERAGVHVFFEQVEGLQHVHEFMAGKAPEVDETFAKVRKFLETELKL</sequence>
<dbReference type="EMBL" id="LVCJ01000064">
    <property type="protein sequence ID" value="OAL31228.1"/>
    <property type="molecule type" value="Genomic_DNA"/>
</dbReference>
<organism evidence="5 6">
    <name type="scientific">Fonsecaea nubica</name>
    <dbReference type="NCBI Taxonomy" id="856822"/>
    <lineage>
        <taxon>Eukaryota</taxon>
        <taxon>Fungi</taxon>
        <taxon>Dikarya</taxon>
        <taxon>Ascomycota</taxon>
        <taxon>Pezizomycotina</taxon>
        <taxon>Eurotiomycetes</taxon>
        <taxon>Chaetothyriomycetidae</taxon>
        <taxon>Chaetothyriales</taxon>
        <taxon>Herpotrichiellaceae</taxon>
        <taxon>Fonsecaea</taxon>
    </lineage>
</organism>